<dbReference type="EMBL" id="CYUD01000005">
    <property type="protein sequence ID" value="CUJ97093.1"/>
    <property type="molecule type" value="Genomic_DNA"/>
</dbReference>
<dbReference type="Proteomes" id="UP000051260">
    <property type="component" value="Unassembled WGS sequence"/>
</dbReference>
<dbReference type="RefSeq" id="WP_243470741.1">
    <property type="nucleotide sequence ID" value="NZ_CYUD01000005.1"/>
</dbReference>
<accession>A0A0P1I8F5</accession>
<proteinExistence type="predicted"/>
<reference evidence="2" key="1">
    <citation type="submission" date="2015-09" db="EMBL/GenBank/DDBJ databases">
        <authorList>
            <person name="Rodrigo-Torres L."/>
            <person name="Arahal D.R."/>
        </authorList>
    </citation>
    <scope>NUCLEOTIDE SEQUENCE [LARGE SCALE GENOMIC DNA]</scope>
    <source>
        <strain evidence="2">CECT 5091</strain>
    </source>
</reference>
<dbReference type="STRING" id="1715692.RUE5091_01754"/>
<sequence length="79" mass="8351">MSEFDDLRLGNGVRLDAVLQSLPTILSAVENGLPVRQLGEPVFFELLSVAVGKGGTDFVGKVADIVTKCAKTEPCASCR</sequence>
<name>A0A0P1I8F5_9RHOB</name>
<evidence type="ECO:0000313" key="2">
    <source>
        <dbReference type="Proteomes" id="UP000051260"/>
    </source>
</evidence>
<evidence type="ECO:0000313" key="1">
    <source>
        <dbReference type="EMBL" id="CUJ97093.1"/>
    </source>
</evidence>
<gene>
    <name evidence="1" type="ORF">RUE5091_01754</name>
</gene>
<organism evidence="1 2">
    <name type="scientific">Ruegeria denitrificans</name>
    <dbReference type="NCBI Taxonomy" id="1715692"/>
    <lineage>
        <taxon>Bacteria</taxon>
        <taxon>Pseudomonadati</taxon>
        <taxon>Pseudomonadota</taxon>
        <taxon>Alphaproteobacteria</taxon>
        <taxon>Rhodobacterales</taxon>
        <taxon>Roseobacteraceae</taxon>
        <taxon>Ruegeria</taxon>
    </lineage>
</organism>
<protein>
    <submittedName>
        <fullName evidence="1">Uncharacterized protein</fullName>
    </submittedName>
</protein>
<dbReference type="AlphaFoldDB" id="A0A0P1I8F5"/>
<keyword evidence="2" id="KW-1185">Reference proteome</keyword>